<gene>
    <name evidence="1" type="ORF">SAMN04487894_102344</name>
</gene>
<protein>
    <submittedName>
        <fullName evidence="1">Uncharacterized protein</fullName>
    </submittedName>
</protein>
<dbReference type="Gene3D" id="3.10.420.10">
    <property type="entry name" value="SecB-like"/>
    <property type="match status" value="1"/>
</dbReference>
<dbReference type="OrthoDB" id="1349564at2"/>
<reference evidence="2" key="1">
    <citation type="submission" date="2016-10" db="EMBL/GenBank/DDBJ databases">
        <authorList>
            <person name="Varghese N."/>
            <person name="Submissions S."/>
        </authorList>
    </citation>
    <scope>NUCLEOTIDE SEQUENCE [LARGE SCALE GENOMIC DNA]</scope>
    <source>
        <strain evidence="2">DSM 25811 / CCM 8410 / LMG 26954 / E90</strain>
    </source>
</reference>
<dbReference type="EMBL" id="FMZO01000002">
    <property type="protein sequence ID" value="SDC42427.1"/>
    <property type="molecule type" value="Genomic_DNA"/>
</dbReference>
<evidence type="ECO:0000313" key="1">
    <source>
        <dbReference type="EMBL" id="SDC42427.1"/>
    </source>
</evidence>
<accession>A0A1G6LHJ0</accession>
<evidence type="ECO:0000313" key="2">
    <source>
        <dbReference type="Proteomes" id="UP000198757"/>
    </source>
</evidence>
<dbReference type="InterPro" id="IPR035958">
    <property type="entry name" value="SecB-like_sf"/>
</dbReference>
<dbReference type="Proteomes" id="UP000198757">
    <property type="component" value="Unassembled WGS sequence"/>
</dbReference>
<sequence>MSTEKNFNIELLSVEDIRIQNASINSPQHSTAPGDSEFDINISLKPGINIDQKKMLLVFVCEALSKSRDAQSSMEASCKFEIAYIFHVKNLKDLITEQEDHVQVDDELATSVVNIAYSTSRGIIFTRCQGTVFNRLILPVTSTKELTKMLK</sequence>
<name>A0A1G6LHJ0_NIADE</name>
<dbReference type="RefSeq" id="WP_090388956.1">
    <property type="nucleotide sequence ID" value="NZ_FMZO01000002.1"/>
</dbReference>
<dbReference type="AlphaFoldDB" id="A0A1G6LHJ0"/>
<keyword evidence="2" id="KW-1185">Reference proteome</keyword>
<organism evidence="1 2">
    <name type="scientific">Niabella drilacis (strain DSM 25811 / CCM 8410 / CCUG 62505 / LMG 26954 / E90)</name>
    <dbReference type="NCBI Taxonomy" id="1285928"/>
    <lineage>
        <taxon>Bacteria</taxon>
        <taxon>Pseudomonadati</taxon>
        <taxon>Bacteroidota</taxon>
        <taxon>Chitinophagia</taxon>
        <taxon>Chitinophagales</taxon>
        <taxon>Chitinophagaceae</taxon>
        <taxon>Niabella</taxon>
    </lineage>
</organism>
<proteinExistence type="predicted"/>
<dbReference type="STRING" id="1285928.SAMN04487894_102344"/>